<dbReference type="RefSeq" id="WP_282000650.1">
    <property type="nucleotide sequence ID" value="NZ_AP027151.1"/>
</dbReference>
<evidence type="ECO:0000313" key="13">
    <source>
        <dbReference type="EMBL" id="BDV44551.1"/>
    </source>
</evidence>
<keyword evidence="14" id="KW-1185">Reference proteome</keyword>
<evidence type="ECO:0000256" key="4">
    <source>
        <dbReference type="ARBA" id="ARBA00004613"/>
    </source>
</evidence>
<dbReference type="Pfam" id="PF14252">
    <property type="entry name" value="DUF4347"/>
    <property type="match status" value="1"/>
</dbReference>
<evidence type="ECO:0000313" key="14">
    <source>
        <dbReference type="Proteomes" id="UP001317705"/>
    </source>
</evidence>
<dbReference type="InterPro" id="IPR025592">
    <property type="entry name" value="DUF4347"/>
</dbReference>
<dbReference type="PROSITE" id="PS50853">
    <property type="entry name" value="FN3"/>
    <property type="match status" value="1"/>
</dbReference>
<dbReference type="SUPFAM" id="SSF81296">
    <property type="entry name" value="E set domains"/>
    <property type="match status" value="1"/>
</dbReference>
<dbReference type="InterPro" id="IPR003368">
    <property type="entry name" value="POMP_repeat"/>
</dbReference>
<dbReference type="CDD" id="cd00063">
    <property type="entry name" value="FN3"/>
    <property type="match status" value="1"/>
</dbReference>
<keyword evidence="6 11" id="KW-0732">Signal</keyword>
<dbReference type="SUPFAM" id="SSF49265">
    <property type="entry name" value="Fibronectin type III"/>
    <property type="match status" value="1"/>
</dbReference>
<dbReference type="InterPro" id="IPR003961">
    <property type="entry name" value="FN3_dom"/>
</dbReference>
<evidence type="ECO:0000256" key="6">
    <source>
        <dbReference type="ARBA" id="ARBA00022729"/>
    </source>
</evidence>
<dbReference type="PANTHER" id="PTHR34720:SF9">
    <property type="entry name" value="BLR4714 PROTEIN"/>
    <property type="match status" value="1"/>
</dbReference>
<keyword evidence="5" id="KW-0964">Secreted</keyword>
<evidence type="ECO:0000256" key="9">
    <source>
        <dbReference type="ARBA" id="ARBA00023273"/>
    </source>
</evidence>
<dbReference type="InterPro" id="IPR036116">
    <property type="entry name" value="FN3_sf"/>
</dbReference>
<dbReference type="SUPFAM" id="SSF51126">
    <property type="entry name" value="Pectin lyase-like"/>
    <property type="match status" value="1"/>
</dbReference>
<dbReference type="InterPro" id="IPR059226">
    <property type="entry name" value="Choice_anch_Q_dom"/>
</dbReference>
<dbReference type="InterPro" id="IPR002909">
    <property type="entry name" value="IPT_dom"/>
</dbReference>
<proteinExistence type="predicted"/>
<feature type="signal peptide" evidence="11">
    <location>
        <begin position="1"/>
        <end position="30"/>
    </location>
</feature>
<dbReference type="Pfam" id="PF01833">
    <property type="entry name" value="TIG"/>
    <property type="match status" value="1"/>
</dbReference>
<dbReference type="SUPFAM" id="SSF49373">
    <property type="entry name" value="Invasin/intimin cell-adhesion fragments"/>
    <property type="match status" value="1"/>
</dbReference>
<dbReference type="InterPro" id="IPR014756">
    <property type="entry name" value="Ig_E-set"/>
</dbReference>
<dbReference type="SMART" id="SM00429">
    <property type="entry name" value="IPT"/>
    <property type="match status" value="1"/>
</dbReference>
<keyword evidence="9" id="KW-0966">Cell projection</keyword>
<dbReference type="InterPro" id="IPR008964">
    <property type="entry name" value="Invasin/intimin_cell_adhesion"/>
</dbReference>
<keyword evidence="7" id="KW-0472">Membrane</keyword>
<dbReference type="CDD" id="cd00102">
    <property type="entry name" value="IPT"/>
    <property type="match status" value="1"/>
</dbReference>
<dbReference type="EMBL" id="AP027151">
    <property type="protein sequence ID" value="BDV44551.1"/>
    <property type="molecule type" value="Genomic_DNA"/>
</dbReference>
<comment type="subcellular location">
    <subcellularLocation>
        <location evidence="1">Cell envelope</location>
    </subcellularLocation>
    <subcellularLocation>
        <location evidence="3">Cell outer membrane</location>
    </subcellularLocation>
    <subcellularLocation>
        <location evidence="2">Cell projection</location>
    </subcellularLocation>
    <subcellularLocation>
        <location evidence="4">Secreted</location>
    </subcellularLocation>
</comment>
<evidence type="ECO:0000256" key="5">
    <source>
        <dbReference type="ARBA" id="ARBA00022525"/>
    </source>
</evidence>
<dbReference type="Pfam" id="PF00041">
    <property type="entry name" value="fn3"/>
    <property type="match status" value="1"/>
</dbReference>
<dbReference type="PANTHER" id="PTHR34720">
    <property type="entry name" value="MICROCYSTIN DEPENDENT PROTEIN"/>
    <property type="match status" value="1"/>
</dbReference>
<feature type="region of interest" description="Disordered" evidence="10">
    <location>
        <begin position="1798"/>
        <end position="1821"/>
    </location>
</feature>
<keyword evidence="8" id="KW-0998">Cell outer membrane</keyword>
<gene>
    <name evidence="13" type="ORF">GURASL_34740</name>
</gene>
<accession>A0ABM8EPM6</accession>
<dbReference type="InterPro" id="IPR013783">
    <property type="entry name" value="Ig-like_fold"/>
</dbReference>
<organism evidence="13 14">
    <name type="scientific">Geotalea uraniireducens</name>
    <dbReference type="NCBI Taxonomy" id="351604"/>
    <lineage>
        <taxon>Bacteria</taxon>
        <taxon>Pseudomonadati</taxon>
        <taxon>Thermodesulfobacteriota</taxon>
        <taxon>Desulfuromonadia</taxon>
        <taxon>Geobacterales</taxon>
        <taxon>Geobacteraceae</taxon>
        <taxon>Geotalea</taxon>
    </lineage>
</organism>
<dbReference type="Pfam" id="PF09136">
    <property type="entry name" value="Glucodextran_B"/>
    <property type="match status" value="2"/>
</dbReference>
<dbReference type="InterPro" id="IPR006626">
    <property type="entry name" value="PbH1"/>
</dbReference>
<evidence type="ECO:0000256" key="2">
    <source>
        <dbReference type="ARBA" id="ARBA00004316"/>
    </source>
</evidence>
<dbReference type="Gene3D" id="2.60.40.10">
    <property type="entry name" value="Immunoglobulins"/>
    <property type="match status" value="6"/>
</dbReference>
<dbReference type="SMART" id="SM00710">
    <property type="entry name" value="PbH1"/>
    <property type="match status" value="6"/>
</dbReference>
<reference evidence="13 14" key="1">
    <citation type="submission" date="2022-12" db="EMBL/GenBank/DDBJ databases">
        <title>Polyphasic characterization of Geotalea uranireducens NIT-SL11 newly isolated from a complex of sewage sludge and microbially reduced graphene oxide.</title>
        <authorList>
            <person name="Xie L."/>
            <person name="Yoshida N."/>
            <person name="Meng L."/>
        </authorList>
    </citation>
    <scope>NUCLEOTIDE SEQUENCE [LARGE SCALE GENOMIC DNA]</scope>
    <source>
        <strain evidence="13 14">NIT-SL11</strain>
    </source>
</reference>
<evidence type="ECO:0000256" key="11">
    <source>
        <dbReference type="SAM" id="SignalP"/>
    </source>
</evidence>
<dbReference type="NCBIfam" id="TIGR01376">
    <property type="entry name" value="POMP_repeat"/>
    <property type="match status" value="2"/>
</dbReference>
<evidence type="ECO:0000256" key="10">
    <source>
        <dbReference type="SAM" id="MobiDB-lite"/>
    </source>
</evidence>
<dbReference type="Proteomes" id="UP001317705">
    <property type="component" value="Chromosome"/>
</dbReference>
<dbReference type="SMART" id="SM00060">
    <property type="entry name" value="FN3"/>
    <property type="match status" value="3"/>
</dbReference>
<sequence>MSMLRTKLYLLMTVALVSLFFLLGPVAASAGEHSIVFIDAGVPDAQLLAEGVRPGTEVVRLSAGGDGVEQMAAFLAGKSDLDAVHVISHGASGVLRLGALTLTSRNLQNHAADLATIGNALKRDGDILLYGCNVARGAAGRQFIAAIAHATGAVVAASTDPTGAASLGGNWDLEASTGTVTVAHLSFGEGYRALLDVAYDLTRFGTINSSGTSVSDSYFTFTGHELNGDNSNIINVDSYGVYLDINGTNTSTQGTIDITPVVGGGVFTIKSVTVGVYPGPSYSYTFSIRLDNNATPVATFTVNSSSYDSIDANGNYSKTFTLTPTSVSAVHVDITQGSSGGGVGNSTSLTGFVVADYPALPPTPAVTGISPTSGPTAGGTSVIITGTGLSGASAVKFGANNATSYTVDSASQITATAPAGTAGTVDVTVTTAGGTSATTASDQFTYLAPPTVTTGAASGITAGGATLNGTVNANGVSSTVTFDYGTTVSYGSSVTAAQSPVTGAVATAVSAAVSGLTCNTAYHFRAKAVSSGGTVTGSDQTFTTGACNVAPTFVGATTALTVNQNAPATDITGLLHVSDTDSGQTETWSQSAPPSHGALSFVGATASSGATDIAPGGTITYTPAAGYAGSDSFTVQVSDGAATATRTITVTVLAPPTVTDANIGISGATGTGGAYRIGDTVTATWNNTAGGDNNAGISGVTVDFSQFGGGAAVAATNSGGSWTATYTLVAGAIDASNRNVSVTATNSAGSTTTADTTNAIVDTIAPTVTVANISINGATGTGGAYRIGDTVTATWNNTAGGDNNSDTISSVTVDFSQFGGGSAVAATNSAGSWTATYTLVAGAIDATNRNVSVTASDNAGNSTTTAATSNATVDTIAPTVTDARISISGATGSGGAYRIGDTVTATWNDTASGDNNSDTISGVTVDFSQFGGGSAVAATNSAGSWTASYTLVAGAIDGPNKNVAVTATDNAGNSTTTADTSNATVDTIAPTVTAANISISGATGTGGAFKIGDTVTATWNNTAGGDNNSDTISSVTVDFSQFGGGSAVAATNSAGSWTATYALVAGAIDATNRNVSVTASDNAGNSTTTADTSNATVDTIAPTVTAAHIGISGATGSGGTFKIGDTVIATWDNTAGGDNNADISGVTVDFSQFGGGAAVAATNSGGSWSATYVIAAGALNSATNRNVAVTASDNAGNTTTAAGSSNATVDNVSPTVTTVTVPANGSYTAGQNLDFTVSFSENVTVTGTDSTLGLTVGATPRTAAYLAKTATGITYRYTVQSGDLDSDGIAVGALALNTGTITDVAGNSADLTLHGVGATTGVLVDSLIPIATAATAVTASGFSATWGAVTGAGGYYLDVATDSGFTSPVAGYTNKDVGNVTTAAVSGLAATTTYYYRVRAYNGSGTSGSSNIISQLTAPAAPTASAASAVTFSGFTANWNSASGASGYKLDVATDSGFTSPVAGYANKDVGNVTTAAVSGLTANTPYYYRVRAYNSGGTGADSNTVAVTTATTRVVTTTNDSGAGSLRQAILDANPGDAVTFAGGLNGQTITLVSSLTIDKDLTISGPGAGQLTLSGGNAVQLFQVAAGTSFTLEKLTLADGSAVTGGALSDNATATTAISGCVFSGNSATATGGAISAAGTITVSDTLFRNNSAASGGAIATGATLSLTNVTISDNSATAQGGGIANSGGAATLVNVTVANNNATTLGGGIAVAGGTLAIKNSIVAGNSAATGPDIAGTVTSQGYNLIQDSAGATITGDSTGNLTGQDPLLGTLADNGGPTMTMALLNNSPAIDAGDCTGAPTADQRGLSRPQNGSCDMGAYERGLPASLTATGGSGQLAPPTVAFAAPLTAAVADALGGPLDGVTVTFTGPASGASIAANGSATSDAAGSAAYGVAANGTPGSYTVTASVASLTATYTLTNGTLDQSITFTPPATATYGDAPLALSATATSGLPVSFSLTSGPASLSGNLLTITGAGSIVVTATQAGNATYSAAPAVQRTIVVGKAGQTISFGTAPSVVVNGSGTVSATATSGLAVAFTSTTPAVCTVSGTTVSGLTAGTCTVAANQPGSVNYNPALQVTQSITVGKGSQTISFGAAPTLTVNGSGTVSATATSGLAVAFTSTTPAVCTVSGTTVSGLTAGTCTIAADQAGNSNYNPAPQATQSITVGKGSQTISFGAAPSVVVNGTATVSATATSGLTVGFTSTTPAVCSVTGTTVSGLTAGTCTIAANQPGDSNYTAAPPATQSISIGKGSQTISFGSTPSLTVGGTATVSATATSGLTVAFSSTTPTVCTVSGTTVTGKALGTCTIAANQAGDANYSSAPQVTQSITVVYGTTPPTTTLSTLSNNAVTTVTTQNVSGIARDPAGIRSVTVNGVAVTVNADGSFSYPVQLVAGANTVTVVVTNNAGVSSTTSRTITLDATAPQLTVATPDDNAVTYQQNIAVSGSISPLDATTVVSWSVNGATPQLAALTASGYAFTATLQNGQNTILITATNGAGQTVEIKRTVTLATAFSLAVSDPAADIRTVLGSYTLAGTVADNTTPVAVTVSVNGQSYTPAVVNGSFQQPLTFSEAKVYQVAVTGVDQNNTSVTVQRNIIYTLPTATDTAKLTVVDALQALRMTVGIIQPDTSQLTRLDVAPMVNGISVGDGKVDISDVIVILRMAIGAIH</sequence>
<dbReference type="Pfam" id="PF17963">
    <property type="entry name" value="Big_9"/>
    <property type="match status" value="1"/>
</dbReference>
<feature type="chain" id="PRO_5046646965" evidence="11">
    <location>
        <begin position="31"/>
        <end position="2670"/>
    </location>
</feature>
<evidence type="ECO:0000256" key="8">
    <source>
        <dbReference type="ARBA" id="ARBA00023237"/>
    </source>
</evidence>
<dbReference type="InterPro" id="IPR011050">
    <property type="entry name" value="Pectin_lyase_fold/virulence"/>
</dbReference>
<evidence type="ECO:0000259" key="12">
    <source>
        <dbReference type="PROSITE" id="PS50853"/>
    </source>
</evidence>
<evidence type="ECO:0000256" key="7">
    <source>
        <dbReference type="ARBA" id="ARBA00023136"/>
    </source>
</evidence>
<protein>
    <submittedName>
        <fullName evidence="13">Fibronectin type III</fullName>
    </submittedName>
</protein>
<dbReference type="NCBIfam" id="NF041518">
    <property type="entry name" value="choice_anch_Q"/>
    <property type="match status" value="1"/>
</dbReference>
<feature type="domain" description="Fibronectin type-III" evidence="12">
    <location>
        <begin position="1418"/>
        <end position="1513"/>
    </location>
</feature>
<evidence type="ECO:0000256" key="3">
    <source>
        <dbReference type="ARBA" id="ARBA00004442"/>
    </source>
</evidence>
<name>A0ABM8EPM6_9BACT</name>
<evidence type="ECO:0000256" key="1">
    <source>
        <dbReference type="ARBA" id="ARBA00004196"/>
    </source>
</evidence>